<feature type="transmembrane region" description="Helical" evidence="1">
    <location>
        <begin position="242"/>
        <end position="263"/>
    </location>
</feature>
<keyword evidence="1" id="KW-1133">Transmembrane helix</keyword>
<name>A0ABD0SRR6_LOXSC</name>
<feature type="transmembrane region" description="Helical" evidence="1">
    <location>
        <begin position="205"/>
        <end position="230"/>
    </location>
</feature>
<proteinExistence type="predicted"/>
<keyword evidence="1" id="KW-0472">Membrane</keyword>
<evidence type="ECO:0000313" key="3">
    <source>
        <dbReference type="Proteomes" id="UP001549921"/>
    </source>
</evidence>
<sequence>METDSSDTSFTAAATTTPSIQLNENEVTLDNTAPGEELSITESVRNATDAKQPFHDQSPDALSVFEAFIITEIVMTALELLIWAVAASRMQRWRKNYRNQMLLQLSVVRFLKRLVFLIVFVNDKGVEPKSEEPNVVLLSLGIYIDFVIVILVFFFIKHMYDSLIVVMVKISENNLWRVITCAWLVPIPISGVCTAIVATGLLDSWLVYLLTCCLVRWPLMLLGTVLYLTILYRVLKDKKRQFARGLTVITFFMCVTINFYLFSKDIIELWCLKTSFITLVISYISGFLMNTLILLFYITLIILNFRCKTSDSVPNYSISIDK</sequence>
<feature type="transmembrane region" description="Helical" evidence="1">
    <location>
        <begin position="102"/>
        <end position="122"/>
    </location>
</feature>
<organism evidence="2 3">
    <name type="scientific">Loxostege sticticalis</name>
    <name type="common">Beet webworm moth</name>
    <dbReference type="NCBI Taxonomy" id="481309"/>
    <lineage>
        <taxon>Eukaryota</taxon>
        <taxon>Metazoa</taxon>
        <taxon>Ecdysozoa</taxon>
        <taxon>Arthropoda</taxon>
        <taxon>Hexapoda</taxon>
        <taxon>Insecta</taxon>
        <taxon>Pterygota</taxon>
        <taxon>Neoptera</taxon>
        <taxon>Endopterygota</taxon>
        <taxon>Lepidoptera</taxon>
        <taxon>Glossata</taxon>
        <taxon>Ditrysia</taxon>
        <taxon>Pyraloidea</taxon>
        <taxon>Crambidae</taxon>
        <taxon>Pyraustinae</taxon>
        <taxon>Loxostege</taxon>
    </lineage>
</organism>
<feature type="transmembrane region" description="Helical" evidence="1">
    <location>
        <begin position="134"/>
        <end position="156"/>
    </location>
</feature>
<reference evidence="2 3" key="1">
    <citation type="submission" date="2024-06" db="EMBL/GenBank/DDBJ databases">
        <title>A chromosome-level genome assembly of beet webworm, Loxostege sticticalis.</title>
        <authorList>
            <person name="Zhang Y."/>
        </authorList>
    </citation>
    <scope>NUCLEOTIDE SEQUENCE [LARGE SCALE GENOMIC DNA]</scope>
    <source>
        <strain evidence="2">AQ028</strain>
        <tissue evidence="2">Male pupae</tissue>
    </source>
</reference>
<protein>
    <recommendedName>
        <fullName evidence="4">Transmembrane protein</fullName>
    </recommendedName>
</protein>
<feature type="transmembrane region" description="Helical" evidence="1">
    <location>
        <begin position="275"/>
        <end position="303"/>
    </location>
</feature>
<feature type="transmembrane region" description="Helical" evidence="1">
    <location>
        <begin position="176"/>
        <end position="199"/>
    </location>
</feature>
<comment type="caution">
    <text evidence="2">The sequence shown here is derived from an EMBL/GenBank/DDBJ whole genome shotgun (WGS) entry which is preliminary data.</text>
</comment>
<dbReference type="EMBL" id="JBEDNZ010000016">
    <property type="protein sequence ID" value="KAL0822544.1"/>
    <property type="molecule type" value="Genomic_DNA"/>
</dbReference>
<feature type="transmembrane region" description="Helical" evidence="1">
    <location>
        <begin position="67"/>
        <end position="90"/>
    </location>
</feature>
<gene>
    <name evidence="2" type="ORF">ABMA28_004590</name>
</gene>
<keyword evidence="1" id="KW-0812">Transmembrane</keyword>
<evidence type="ECO:0008006" key="4">
    <source>
        <dbReference type="Google" id="ProtNLM"/>
    </source>
</evidence>
<dbReference type="Proteomes" id="UP001549921">
    <property type="component" value="Unassembled WGS sequence"/>
</dbReference>
<dbReference type="AlphaFoldDB" id="A0ABD0SRR6"/>
<evidence type="ECO:0000256" key="1">
    <source>
        <dbReference type="SAM" id="Phobius"/>
    </source>
</evidence>
<evidence type="ECO:0000313" key="2">
    <source>
        <dbReference type="EMBL" id="KAL0822544.1"/>
    </source>
</evidence>
<accession>A0ABD0SRR6</accession>